<comment type="caution">
    <text evidence="7">Lacks conserved residue(s) required for the propagation of feature annotation.</text>
</comment>
<keyword evidence="5 7" id="KW-0472">Membrane</keyword>
<protein>
    <recommendedName>
        <fullName evidence="7">Choline transporter-like protein</fullName>
    </recommendedName>
</protein>
<reference evidence="8" key="1">
    <citation type="journal article" date="2013" name="BMC Genomics">
        <title>Unscrambling butterfly oogenesis.</title>
        <authorList>
            <person name="Carter J.M."/>
            <person name="Baker S.C."/>
            <person name="Pink R."/>
            <person name="Carter D.R."/>
            <person name="Collins A."/>
            <person name="Tomlin J."/>
            <person name="Gibbs M."/>
            <person name="Breuker C.J."/>
        </authorList>
    </citation>
    <scope>NUCLEOTIDE SEQUENCE</scope>
    <source>
        <tissue evidence="8">Ovary</tissue>
    </source>
</reference>
<dbReference type="InterPro" id="IPR007603">
    <property type="entry name" value="Choline_transptr-like"/>
</dbReference>
<sequence>YWTLNKKDLPFFSLTSGIHKTFRYHLGTVAVGSLIISIVQIIKFIVNQLSKKTNIGKFIPKWTTCLCKCFFDYVEKA</sequence>
<dbReference type="PANTHER" id="PTHR12385">
    <property type="entry name" value="CHOLINE TRANSPORTER-LIKE (SLC FAMILY 44)"/>
    <property type="match status" value="1"/>
</dbReference>
<dbReference type="GO" id="GO:0005886">
    <property type="term" value="C:plasma membrane"/>
    <property type="evidence" value="ECO:0007669"/>
    <property type="project" value="UniProtKB-SubCell"/>
</dbReference>
<keyword evidence="3 7" id="KW-0812">Transmembrane</keyword>
<name>S4PN92_9NEOP</name>
<evidence type="ECO:0000313" key="8">
    <source>
        <dbReference type="EMBL" id="JAA91573.1"/>
    </source>
</evidence>
<dbReference type="AlphaFoldDB" id="S4PN92"/>
<proteinExistence type="inferred from homology"/>
<evidence type="ECO:0000256" key="2">
    <source>
        <dbReference type="ARBA" id="ARBA00007168"/>
    </source>
</evidence>
<evidence type="ECO:0000256" key="7">
    <source>
        <dbReference type="RuleBase" id="RU368066"/>
    </source>
</evidence>
<keyword evidence="4 7" id="KW-1133">Transmembrane helix</keyword>
<keyword evidence="6" id="KW-0325">Glycoprotein</keyword>
<reference evidence="8" key="2">
    <citation type="submission" date="2013-05" db="EMBL/GenBank/DDBJ databases">
        <authorList>
            <person name="Carter J.-M."/>
            <person name="Baker S.C."/>
            <person name="Pink R."/>
            <person name="Carter D.R.F."/>
            <person name="Collins A."/>
            <person name="Tomlin J."/>
            <person name="Gibbs M."/>
            <person name="Breuker C.J."/>
        </authorList>
    </citation>
    <scope>NUCLEOTIDE SEQUENCE</scope>
    <source>
        <tissue evidence="8">Ovary</tissue>
    </source>
</reference>
<evidence type="ECO:0000256" key="3">
    <source>
        <dbReference type="ARBA" id="ARBA00022692"/>
    </source>
</evidence>
<dbReference type="GO" id="GO:0022857">
    <property type="term" value="F:transmembrane transporter activity"/>
    <property type="evidence" value="ECO:0007669"/>
    <property type="project" value="UniProtKB-UniRule"/>
</dbReference>
<dbReference type="EMBL" id="GAIX01000987">
    <property type="protein sequence ID" value="JAA91573.1"/>
    <property type="molecule type" value="Transcribed_RNA"/>
</dbReference>
<evidence type="ECO:0000256" key="4">
    <source>
        <dbReference type="ARBA" id="ARBA00022989"/>
    </source>
</evidence>
<feature type="non-terminal residue" evidence="8">
    <location>
        <position position="1"/>
    </location>
</feature>
<feature type="transmembrane region" description="Helical" evidence="7">
    <location>
        <begin position="24"/>
        <end position="46"/>
    </location>
</feature>
<dbReference type="Pfam" id="PF04515">
    <property type="entry name" value="Choline_transpo"/>
    <property type="match status" value="1"/>
</dbReference>
<accession>S4PN92</accession>
<evidence type="ECO:0000256" key="5">
    <source>
        <dbReference type="ARBA" id="ARBA00023136"/>
    </source>
</evidence>
<feature type="non-terminal residue" evidence="8">
    <location>
        <position position="77"/>
    </location>
</feature>
<evidence type="ECO:0000256" key="1">
    <source>
        <dbReference type="ARBA" id="ARBA00004141"/>
    </source>
</evidence>
<evidence type="ECO:0000256" key="6">
    <source>
        <dbReference type="ARBA" id="ARBA00023180"/>
    </source>
</evidence>
<comment type="similarity">
    <text evidence="2 7">Belongs to the CTL (choline transporter-like) family.</text>
</comment>
<comment type="subcellular location">
    <subcellularLocation>
        <location evidence="7">Cell membrane</location>
        <topology evidence="7">Multi-pass membrane protein</topology>
    </subcellularLocation>
    <subcellularLocation>
        <location evidence="1">Membrane</location>
        <topology evidence="1">Multi-pass membrane protein</topology>
    </subcellularLocation>
</comment>
<comment type="function">
    <text evidence="7">Choline transporter.</text>
</comment>
<organism evidence="8">
    <name type="scientific">Pararge aegeria</name>
    <name type="common">speckled wood butterfly</name>
    <dbReference type="NCBI Taxonomy" id="116150"/>
    <lineage>
        <taxon>Eukaryota</taxon>
        <taxon>Metazoa</taxon>
        <taxon>Ecdysozoa</taxon>
        <taxon>Arthropoda</taxon>
        <taxon>Hexapoda</taxon>
        <taxon>Insecta</taxon>
        <taxon>Pterygota</taxon>
        <taxon>Neoptera</taxon>
        <taxon>Endopterygota</taxon>
        <taxon>Lepidoptera</taxon>
        <taxon>Glossata</taxon>
        <taxon>Ditrysia</taxon>
        <taxon>Papilionoidea</taxon>
        <taxon>Nymphalidae</taxon>
        <taxon>Satyrinae</taxon>
        <taxon>Satyrini</taxon>
        <taxon>Parargina</taxon>
        <taxon>Pararge</taxon>
    </lineage>
</organism>
<dbReference type="PANTHER" id="PTHR12385:SF14">
    <property type="entry name" value="CHOLINE TRANSPORTER-LIKE 2"/>
    <property type="match status" value="1"/>
</dbReference>